<evidence type="ECO:0000256" key="2">
    <source>
        <dbReference type="ARBA" id="ARBA00007238"/>
    </source>
</evidence>
<dbReference type="Proteomes" id="UP000235965">
    <property type="component" value="Unassembled WGS sequence"/>
</dbReference>
<dbReference type="EMBL" id="NEVH01000250">
    <property type="protein sequence ID" value="PNF43895.1"/>
    <property type="molecule type" value="Genomic_DNA"/>
</dbReference>
<evidence type="ECO:0000256" key="1">
    <source>
        <dbReference type="ARBA" id="ARBA00005113"/>
    </source>
</evidence>
<dbReference type="Gene3D" id="1.10.275.10">
    <property type="entry name" value="Fumarase/aspartase (N-terminal domain)"/>
    <property type="match status" value="1"/>
</dbReference>
<dbReference type="Pfam" id="PF12053">
    <property type="entry name" value="Par3_HAL_N_term"/>
    <property type="match status" value="1"/>
</dbReference>
<protein>
    <recommendedName>
        <fullName evidence="4">Histidine ammonia-lyase</fullName>
        <ecNumber evidence="3">4.3.1.3</ecNumber>
    </recommendedName>
</protein>
<dbReference type="NCBIfam" id="TIGR01225">
    <property type="entry name" value="hutH"/>
    <property type="match status" value="1"/>
</dbReference>
<dbReference type="InterPro" id="IPR005921">
    <property type="entry name" value="HutH"/>
</dbReference>
<dbReference type="Gene3D" id="3.10.20.90">
    <property type="entry name" value="Phosphatidylinositol 3-kinase Catalytic Subunit, Chain A, domain 1"/>
    <property type="match status" value="1"/>
</dbReference>
<evidence type="ECO:0000259" key="9">
    <source>
        <dbReference type="Pfam" id="PF12053"/>
    </source>
</evidence>
<dbReference type="OrthoDB" id="10051290at2759"/>
<dbReference type="GO" id="GO:0019557">
    <property type="term" value="P:L-histidine catabolic process to glutamate and formate"/>
    <property type="evidence" value="ECO:0007669"/>
    <property type="project" value="UniProtKB-UniPathway"/>
</dbReference>
<dbReference type="UniPathway" id="UPA00379">
    <property type="reaction ID" value="UER00549"/>
</dbReference>
<comment type="pathway">
    <text evidence="1">Amino-acid degradation; L-histidine degradation into L-glutamate; N-formimidoyl-L-glutamate from L-histidine: step 1/3.</text>
</comment>
<keyword evidence="11" id="KW-1185">Reference proteome</keyword>
<accession>A0A2J7RST5</accession>
<dbReference type="NCBIfam" id="NF006871">
    <property type="entry name" value="PRK09367.1"/>
    <property type="match status" value="1"/>
</dbReference>
<dbReference type="InterPro" id="IPR008948">
    <property type="entry name" value="L-Aspartase-like"/>
</dbReference>
<organism evidence="10 11">
    <name type="scientific">Cryptotermes secundus</name>
    <dbReference type="NCBI Taxonomy" id="105785"/>
    <lineage>
        <taxon>Eukaryota</taxon>
        <taxon>Metazoa</taxon>
        <taxon>Ecdysozoa</taxon>
        <taxon>Arthropoda</taxon>
        <taxon>Hexapoda</taxon>
        <taxon>Insecta</taxon>
        <taxon>Pterygota</taxon>
        <taxon>Neoptera</taxon>
        <taxon>Polyneoptera</taxon>
        <taxon>Dictyoptera</taxon>
        <taxon>Blattodea</taxon>
        <taxon>Blattoidea</taxon>
        <taxon>Termitoidae</taxon>
        <taxon>Kalotermitidae</taxon>
        <taxon>Cryptotermitinae</taxon>
        <taxon>Cryptotermes</taxon>
    </lineage>
</organism>
<dbReference type="Gene3D" id="1.20.200.10">
    <property type="entry name" value="Fumarase/aspartase (Central domain)"/>
    <property type="match status" value="1"/>
</dbReference>
<dbReference type="SUPFAM" id="SSF48557">
    <property type="entry name" value="L-aspartase-like"/>
    <property type="match status" value="1"/>
</dbReference>
<dbReference type="FunFam" id="1.10.275.10:FF:000007">
    <property type="entry name" value="Histidine ammonia-lyase"/>
    <property type="match status" value="1"/>
</dbReference>
<dbReference type="CDD" id="cd00332">
    <property type="entry name" value="PAL-HAL"/>
    <property type="match status" value="1"/>
</dbReference>
<dbReference type="Pfam" id="PF00221">
    <property type="entry name" value="Lyase_aromatic"/>
    <property type="match status" value="1"/>
</dbReference>
<dbReference type="PANTHER" id="PTHR10362">
    <property type="entry name" value="HISTIDINE AMMONIA-LYASE"/>
    <property type="match status" value="1"/>
</dbReference>
<evidence type="ECO:0000256" key="3">
    <source>
        <dbReference type="ARBA" id="ARBA00012994"/>
    </source>
</evidence>
<reference evidence="10 11" key="1">
    <citation type="submission" date="2017-12" db="EMBL/GenBank/DDBJ databases">
        <title>Hemimetabolous genomes reveal molecular basis of termite eusociality.</title>
        <authorList>
            <person name="Harrison M.C."/>
            <person name="Jongepier E."/>
            <person name="Robertson H.M."/>
            <person name="Arning N."/>
            <person name="Bitard-Feildel T."/>
            <person name="Chao H."/>
            <person name="Childers C.P."/>
            <person name="Dinh H."/>
            <person name="Doddapaneni H."/>
            <person name="Dugan S."/>
            <person name="Gowin J."/>
            <person name="Greiner C."/>
            <person name="Han Y."/>
            <person name="Hu H."/>
            <person name="Hughes D.S.T."/>
            <person name="Huylmans A.-K."/>
            <person name="Kemena C."/>
            <person name="Kremer L.P.M."/>
            <person name="Lee S.L."/>
            <person name="Lopez-Ezquerra A."/>
            <person name="Mallet L."/>
            <person name="Monroy-Kuhn J.M."/>
            <person name="Moser A."/>
            <person name="Murali S.C."/>
            <person name="Muzny D.M."/>
            <person name="Otani S."/>
            <person name="Piulachs M.-D."/>
            <person name="Poelchau M."/>
            <person name="Qu J."/>
            <person name="Schaub F."/>
            <person name="Wada-Katsumata A."/>
            <person name="Worley K.C."/>
            <person name="Xie Q."/>
            <person name="Ylla G."/>
            <person name="Poulsen M."/>
            <person name="Gibbs R.A."/>
            <person name="Schal C."/>
            <person name="Richards S."/>
            <person name="Belles X."/>
            <person name="Korb J."/>
            <person name="Bornberg-Bauer E."/>
        </authorList>
    </citation>
    <scope>NUCLEOTIDE SEQUENCE [LARGE SCALE GENOMIC DNA]</scope>
    <source>
        <tissue evidence="10">Whole body</tissue>
    </source>
</reference>
<dbReference type="EMBL" id="NEVH01000250">
    <property type="protein sequence ID" value="PNF43894.1"/>
    <property type="molecule type" value="Genomic_DNA"/>
</dbReference>
<proteinExistence type="inferred from homology"/>
<dbReference type="EC" id="4.3.1.3" evidence="3"/>
<dbReference type="AlphaFoldDB" id="A0A2J7RST5"/>
<dbReference type="FunFam" id="1.20.200.10:FF:000003">
    <property type="entry name" value="Histidine ammonia-lyase"/>
    <property type="match status" value="1"/>
</dbReference>
<dbReference type="STRING" id="105785.A0A2J7RST5"/>
<dbReference type="GO" id="GO:0004397">
    <property type="term" value="F:histidine ammonia-lyase activity"/>
    <property type="evidence" value="ECO:0007669"/>
    <property type="project" value="UniProtKB-EC"/>
</dbReference>
<comment type="caution">
    <text evidence="10">The sequence shown here is derived from an EMBL/GenBank/DDBJ whole genome shotgun (WGS) entry which is preliminary data.</text>
</comment>
<sequence length="664" mass="73586">MKISVRVRGEWLQVPCRNGEMTVRWLGDESVRRYNKLQKQDDIKENREMEKAQEVRKTRGGVILDPDDNIRDVLDDNDFVTVVVASERSTTGTIIPENLKHILEPVPAKYEPPDEHIFLDGESLSTNDLRQLGKGRYKIKLTHEAEIKVKNARELVEKILQEKKVVYGITTGFGKFARTVIDCDKLEELQYNLIRSHAAGVGTPLNPEKTRMLLALRINVLAKGHSGISLTNLYALIKAFNASCLSWVPEQGSVGACGDLAPLAHLALGLLGEGKMWSPETGWGNAKDVLAAHGLSPMRLNAKEGIALTNGTQLITSLGAEAVERAYYIARQADVVAALTLEVLKGTSRAFDSDVQMIRPHKGQIAVAKRLRALLHSETHPSQIAESHRFCNRVQDAYTLRCCPQVHGIVHDTIDFVQGVITVEMNSGTDNPIVFAERGEIISAGNFHGEYPAKVLDYLAVAVHELASMSERRIERLVNPALSELPAFLVKDGGLNSGFMLAHCTAAALVSENKALCHPASVDSLSTSAGTEDHVSMGCFAARKAIQVVENVERVIAIELLAACQAIEFLRPLKTTVPLEEVYNVVRSVVRPWDKDRYMAPDIEEVTNLLLEDKIWGAVQHHITYYHAPEEMETRVFSPTAVMIGDKQRERANSESPSKKRRLE</sequence>
<dbReference type="InParanoid" id="A0A2J7RST5"/>
<evidence type="ECO:0000256" key="5">
    <source>
        <dbReference type="ARBA" id="ARBA00022808"/>
    </source>
</evidence>
<evidence type="ECO:0000313" key="10">
    <source>
        <dbReference type="EMBL" id="PNF43895.1"/>
    </source>
</evidence>
<evidence type="ECO:0000256" key="7">
    <source>
        <dbReference type="ARBA" id="ARBA00049269"/>
    </source>
</evidence>
<comment type="similarity">
    <text evidence="2 8">Belongs to the PAL/histidase family.</text>
</comment>
<dbReference type="InterPro" id="IPR021922">
    <property type="entry name" value="Par3/HAL_N"/>
</dbReference>
<evidence type="ECO:0000256" key="6">
    <source>
        <dbReference type="ARBA" id="ARBA00023239"/>
    </source>
</evidence>
<comment type="catalytic activity">
    <reaction evidence="7">
        <text>L-histidine = trans-urocanate + NH4(+)</text>
        <dbReference type="Rhea" id="RHEA:21232"/>
        <dbReference type="ChEBI" id="CHEBI:17771"/>
        <dbReference type="ChEBI" id="CHEBI:28938"/>
        <dbReference type="ChEBI" id="CHEBI:57595"/>
        <dbReference type="EC" id="4.3.1.3"/>
    </reaction>
</comment>
<keyword evidence="5" id="KW-0369">Histidine metabolism</keyword>
<evidence type="ECO:0000256" key="4">
    <source>
        <dbReference type="ARBA" id="ARBA00017271"/>
    </source>
</evidence>
<dbReference type="GO" id="GO:0019556">
    <property type="term" value="P:L-histidine catabolic process to glutamate and formamide"/>
    <property type="evidence" value="ECO:0007669"/>
    <property type="project" value="UniProtKB-UniPathway"/>
</dbReference>
<dbReference type="InterPro" id="IPR024083">
    <property type="entry name" value="Fumarase/histidase_N"/>
</dbReference>
<feature type="domain" description="Par3/HAL N-terminal" evidence="9">
    <location>
        <begin position="1"/>
        <end position="82"/>
    </location>
</feature>
<gene>
    <name evidence="10" type="ORF">B7P43_G02792</name>
</gene>
<dbReference type="InterPro" id="IPR001106">
    <property type="entry name" value="Aromatic_Lyase"/>
</dbReference>
<dbReference type="EMBL" id="NEVH01000250">
    <property type="protein sequence ID" value="PNF43893.1"/>
    <property type="molecule type" value="Genomic_DNA"/>
</dbReference>
<dbReference type="GO" id="GO:0005737">
    <property type="term" value="C:cytoplasm"/>
    <property type="evidence" value="ECO:0007669"/>
    <property type="project" value="InterPro"/>
</dbReference>
<name>A0A2J7RST5_9NEOP</name>
<keyword evidence="6 8" id="KW-0456">Lyase</keyword>
<evidence type="ECO:0000313" key="11">
    <source>
        <dbReference type="Proteomes" id="UP000235965"/>
    </source>
</evidence>
<evidence type="ECO:0000256" key="8">
    <source>
        <dbReference type="RuleBase" id="RU003954"/>
    </source>
</evidence>